<keyword evidence="3" id="KW-1185">Reference proteome</keyword>
<organism evidence="2 3">
    <name type="scientific">Microbacterium elymi</name>
    <dbReference type="NCBI Taxonomy" id="2909587"/>
    <lineage>
        <taxon>Bacteria</taxon>
        <taxon>Bacillati</taxon>
        <taxon>Actinomycetota</taxon>
        <taxon>Actinomycetes</taxon>
        <taxon>Micrococcales</taxon>
        <taxon>Microbacteriaceae</taxon>
        <taxon>Microbacterium</taxon>
    </lineage>
</organism>
<name>A0ABY5NM35_9MICO</name>
<feature type="compositionally biased region" description="Basic and acidic residues" evidence="1">
    <location>
        <begin position="7"/>
        <end position="18"/>
    </location>
</feature>
<reference evidence="2" key="1">
    <citation type="submission" date="2022-01" db="EMBL/GenBank/DDBJ databases">
        <title>Microbacterium eymi and Microbacterium rhizovicinus sp. nov., isolated from the rhizospheric soil of Elymus tsukushiensis, a plant native to the Dokdo Islands, Republic of Korea.</title>
        <authorList>
            <person name="Hwang Y.J."/>
        </authorList>
    </citation>
    <scope>NUCLEOTIDE SEQUENCE</scope>
    <source>
        <strain evidence="2">KUDC0405</strain>
    </source>
</reference>
<feature type="region of interest" description="Disordered" evidence="1">
    <location>
        <begin position="1"/>
        <end position="32"/>
    </location>
</feature>
<proteinExistence type="predicted"/>
<dbReference type="RefSeq" id="WP_259612907.1">
    <property type="nucleotide sequence ID" value="NZ_CP091139.2"/>
</dbReference>
<dbReference type="EMBL" id="CP091139">
    <property type="protein sequence ID" value="UUT36258.1"/>
    <property type="molecule type" value="Genomic_DNA"/>
</dbReference>
<sequence length="115" mass="12366">MRARRAGPRDGPDRERCGQRGPFGPDRVEQDEQGRLFGTTASVVYQDMAQKLADAGRELELADASTALDARYRRDALGATRTAIEGVHAAEHGELAAAADRLDAADAAFAALEKR</sequence>
<dbReference type="Proteomes" id="UP001054811">
    <property type="component" value="Chromosome"/>
</dbReference>
<gene>
    <name evidence="2" type="ORF">L2X98_25085</name>
</gene>
<evidence type="ECO:0000313" key="3">
    <source>
        <dbReference type="Proteomes" id="UP001054811"/>
    </source>
</evidence>
<accession>A0ABY5NM35</accession>
<evidence type="ECO:0000313" key="2">
    <source>
        <dbReference type="EMBL" id="UUT36258.1"/>
    </source>
</evidence>
<protein>
    <submittedName>
        <fullName evidence="2">Uncharacterized protein</fullName>
    </submittedName>
</protein>
<evidence type="ECO:0000256" key="1">
    <source>
        <dbReference type="SAM" id="MobiDB-lite"/>
    </source>
</evidence>